<dbReference type="RefSeq" id="WP_380855617.1">
    <property type="nucleotide sequence ID" value="NZ_JBHSKM010000016.1"/>
</dbReference>
<evidence type="ECO:0000256" key="1">
    <source>
        <dbReference type="ARBA" id="ARBA00023015"/>
    </source>
</evidence>
<keyword evidence="7" id="KW-1185">Reference proteome</keyword>
<keyword evidence="2 4" id="KW-0238">DNA-binding</keyword>
<dbReference type="PRINTS" id="PR00455">
    <property type="entry name" value="HTHTETR"/>
</dbReference>
<dbReference type="Gene3D" id="1.10.357.10">
    <property type="entry name" value="Tetracycline Repressor, domain 2"/>
    <property type="match status" value="1"/>
</dbReference>
<dbReference type="SUPFAM" id="SSF46689">
    <property type="entry name" value="Homeodomain-like"/>
    <property type="match status" value="1"/>
</dbReference>
<organism evidence="6 7">
    <name type="scientific">Streptomyces coerulescens</name>
    <dbReference type="NCBI Taxonomy" id="29304"/>
    <lineage>
        <taxon>Bacteria</taxon>
        <taxon>Bacillati</taxon>
        <taxon>Actinomycetota</taxon>
        <taxon>Actinomycetes</taxon>
        <taxon>Kitasatosporales</taxon>
        <taxon>Streptomycetaceae</taxon>
        <taxon>Streptomyces</taxon>
    </lineage>
</organism>
<protein>
    <submittedName>
        <fullName evidence="6">ScbR family autoregulator-binding transcription factor</fullName>
    </submittedName>
</protein>
<evidence type="ECO:0000256" key="3">
    <source>
        <dbReference type="ARBA" id="ARBA00023163"/>
    </source>
</evidence>
<gene>
    <name evidence="6" type="ORF">ACFPQ9_21900</name>
</gene>
<dbReference type="InterPro" id="IPR050109">
    <property type="entry name" value="HTH-type_TetR-like_transc_reg"/>
</dbReference>
<feature type="domain" description="HTH tetR-type" evidence="5">
    <location>
        <begin position="8"/>
        <end position="68"/>
    </location>
</feature>
<dbReference type="InterPro" id="IPR023772">
    <property type="entry name" value="DNA-bd_HTH_TetR-type_CS"/>
</dbReference>
<proteinExistence type="predicted"/>
<dbReference type="InterPro" id="IPR009057">
    <property type="entry name" value="Homeodomain-like_sf"/>
</dbReference>
<evidence type="ECO:0000259" key="5">
    <source>
        <dbReference type="PROSITE" id="PS50977"/>
    </source>
</evidence>
<comment type="caution">
    <text evidence="6">The sequence shown here is derived from an EMBL/GenBank/DDBJ whole genome shotgun (WGS) entry which is preliminary data.</text>
</comment>
<dbReference type="SUPFAM" id="SSF48498">
    <property type="entry name" value="Tetracyclin repressor-like, C-terminal domain"/>
    <property type="match status" value="1"/>
</dbReference>
<name>A0ABW0CNQ8_STRCD</name>
<evidence type="ECO:0000313" key="6">
    <source>
        <dbReference type="EMBL" id="MFC5216501.1"/>
    </source>
</evidence>
<feature type="DNA-binding region" description="H-T-H motif" evidence="4">
    <location>
        <begin position="31"/>
        <end position="50"/>
    </location>
</feature>
<dbReference type="PANTHER" id="PTHR30055">
    <property type="entry name" value="HTH-TYPE TRANSCRIPTIONAL REGULATOR RUTR"/>
    <property type="match status" value="1"/>
</dbReference>
<dbReference type="Proteomes" id="UP001596263">
    <property type="component" value="Unassembled WGS sequence"/>
</dbReference>
<dbReference type="PROSITE" id="PS01081">
    <property type="entry name" value="HTH_TETR_1"/>
    <property type="match status" value="1"/>
</dbReference>
<reference evidence="7" key="1">
    <citation type="journal article" date="2019" name="Int. J. Syst. Evol. Microbiol.">
        <title>The Global Catalogue of Microorganisms (GCM) 10K type strain sequencing project: providing services to taxonomists for standard genome sequencing and annotation.</title>
        <authorList>
            <consortium name="The Broad Institute Genomics Platform"/>
            <consortium name="The Broad Institute Genome Sequencing Center for Infectious Disease"/>
            <person name="Wu L."/>
            <person name="Ma J."/>
        </authorList>
    </citation>
    <scope>NUCLEOTIDE SEQUENCE [LARGE SCALE GENOMIC DNA]</scope>
    <source>
        <strain evidence="7">KCTC 42586</strain>
    </source>
</reference>
<dbReference type="InterPro" id="IPR047923">
    <property type="entry name" value="ArpA-like"/>
</dbReference>
<dbReference type="PANTHER" id="PTHR30055:SF234">
    <property type="entry name" value="HTH-TYPE TRANSCRIPTIONAL REGULATOR BETI"/>
    <property type="match status" value="1"/>
</dbReference>
<dbReference type="Pfam" id="PF00440">
    <property type="entry name" value="TetR_N"/>
    <property type="match status" value="1"/>
</dbReference>
<dbReference type="EMBL" id="JBHSKM010000016">
    <property type="protein sequence ID" value="MFC5216501.1"/>
    <property type="molecule type" value="Genomic_DNA"/>
</dbReference>
<evidence type="ECO:0000256" key="4">
    <source>
        <dbReference type="PROSITE-ProRule" id="PRU00335"/>
    </source>
</evidence>
<keyword evidence="3" id="KW-0804">Transcription</keyword>
<sequence length="230" mass="25323">MVTQERALATRRMILEAAGSVFAEKGYSATTVADILKKLTLTRGAVYFHFSSKEELARAVLASQADVPTVVRDLKLQELIDLGVVFACQLTRDPVLQGSVRLSLELDSVGLDRKLPFQSWVDRNLRILEQASAQGEVRPHVNLVETAELLCSCFTGVQLFSQVMTGWVDLDARFRTLLKHVLSNIAEPWVLFQLDLSPDRGVKVGAELAALAEERAADGEEDPGRTDLAC</sequence>
<dbReference type="InterPro" id="IPR036271">
    <property type="entry name" value="Tet_transcr_reg_TetR-rel_C_sf"/>
</dbReference>
<evidence type="ECO:0000256" key="2">
    <source>
        <dbReference type="ARBA" id="ARBA00023125"/>
    </source>
</evidence>
<keyword evidence="1" id="KW-0805">Transcription regulation</keyword>
<accession>A0ABW0CNQ8</accession>
<evidence type="ECO:0000313" key="7">
    <source>
        <dbReference type="Proteomes" id="UP001596263"/>
    </source>
</evidence>
<dbReference type="InterPro" id="IPR001647">
    <property type="entry name" value="HTH_TetR"/>
</dbReference>
<dbReference type="PROSITE" id="PS50977">
    <property type="entry name" value="HTH_TETR_2"/>
    <property type="match status" value="1"/>
</dbReference>
<dbReference type="NCBIfam" id="NF041196">
    <property type="entry name" value="ScbR_bind_reg"/>
    <property type="match status" value="1"/>
</dbReference>